<protein>
    <recommendedName>
        <fullName evidence="3">Helix-turn-helix type 11 domain-containing protein</fullName>
    </recommendedName>
</protein>
<evidence type="ECO:0008006" key="3">
    <source>
        <dbReference type="Google" id="ProtNLM"/>
    </source>
</evidence>
<evidence type="ECO:0000313" key="2">
    <source>
        <dbReference type="Proteomes" id="UP000011744"/>
    </source>
</evidence>
<gene>
    <name evidence="1" type="ORF">H261_06544</name>
</gene>
<dbReference type="EMBL" id="AONQ01000012">
    <property type="protein sequence ID" value="EME70869.1"/>
    <property type="molecule type" value="Genomic_DNA"/>
</dbReference>
<dbReference type="RefSeq" id="WP_008615634.1">
    <property type="nucleotide sequence ID" value="NZ_AONQ01000012.1"/>
</dbReference>
<dbReference type="PATRIC" id="fig|1244869.3.peg.1316"/>
<dbReference type="OrthoDB" id="7346411at2"/>
<keyword evidence="2" id="KW-1185">Reference proteome</keyword>
<evidence type="ECO:0000313" key="1">
    <source>
        <dbReference type="EMBL" id="EME70869.1"/>
    </source>
</evidence>
<sequence>MDLFDLMSQGREDKALDRLEGMLALYESENEAEQDEALERARAFCDLEWGSYPAGLEALARRGAARKGDGAEAAMQALHLQEEGAKPGSIVRAVRLRRLRELTRIDERAAVILRYGGEDAVLRPTEFETLFIEAAARCQTAPDVEAAVAVAHPMPASVEAARAETLRWEGRLRHMELVGASDSPPPVLPPACAVRRRLVEAGWRQGLPAATVADFSARLEYWAGRRGEDGSGYAILAADFAALARNGLASRAQGPSTKDRARALKTANPEWSLARIGKELGISRQAVHKHLKGSAK</sequence>
<comment type="caution">
    <text evidence="1">The sequence shown here is derived from an EMBL/GenBank/DDBJ whole genome shotgun (WGS) entry which is preliminary data.</text>
</comment>
<name>M3AEA2_9PROT</name>
<dbReference type="Proteomes" id="UP000011744">
    <property type="component" value="Unassembled WGS sequence"/>
</dbReference>
<dbReference type="STRING" id="1244869.H261_06544"/>
<dbReference type="AlphaFoldDB" id="M3AEA2"/>
<accession>M3AEA2</accession>
<proteinExistence type="predicted"/>
<dbReference type="eggNOG" id="ENOG5033XVG">
    <property type="taxonomic scope" value="Bacteria"/>
</dbReference>
<organism evidence="1 2">
    <name type="scientific">Paramagnetospirillum caucaseum</name>
    <dbReference type="NCBI Taxonomy" id="1244869"/>
    <lineage>
        <taxon>Bacteria</taxon>
        <taxon>Pseudomonadati</taxon>
        <taxon>Pseudomonadota</taxon>
        <taxon>Alphaproteobacteria</taxon>
        <taxon>Rhodospirillales</taxon>
        <taxon>Magnetospirillaceae</taxon>
        <taxon>Paramagnetospirillum</taxon>
    </lineage>
</organism>
<reference evidence="1 2" key="1">
    <citation type="journal article" date="2014" name="Genome Announc.">
        <title>Draft Genome Sequence of Magnetospirillum sp. Strain SO-1, a Freshwater Magnetotactic Bacterium Isolated from the Ol'khovka River, Russia.</title>
        <authorList>
            <person name="Grouzdev D.S."/>
            <person name="Dziuba M.V."/>
            <person name="Sukhacheva M.S."/>
            <person name="Mardanov A.V."/>
            <person name="Beletskiy A.V."/>
            <person name="Kuznetsov B.B."/>
            <person name="Skryabin K.G."/>
        </authorList>
    </citation>
    <scope>NUCLEOTIDE SEQUENCE [LARGE SCALE GENOMIC DNA]</scope>
    <source>
        <strain evidence="1 2">SO-1</strain>
    </source>
</reference>